<comment type="caution">
    <text evidence="12">The sequence shown here is derived from an EMBL/GenBank/DDBJ whole genome shotgun (WGS) entry which is preliminary data.</text>
</comment>
<proteinExistence type="inferred from homology"/>
<keyword evidence="13" id="KW-1185">Reference proteome</keyword>
<comment type="similarity">
    <text evidence="8">Belongs to the class-I aminoacyl-tRNA synthetase family. MetG type 2A subfamily.</text>
</comment>
<feature type="binding site" evidence="8">
    <location>
        <position position="158"/>
    </location>
    <ligand>
        <name>Zn(2+)</name>
        <dbReference type="ChEBI" id="CHEBI:29105"/>
    </ligand>
</feature>
<keyword evidence="2 8" id="KW-0436">Ligase</keyword>
<keyword evidence="8" id="KW-0862">Zinc</keyword>
<organism evidence="12 13">
    <name type="scientific">Subtercola lobariae</name>
    <dbReference type="NCBI Taxonomy" id="1588641"/>
    <lineage>
        <taxon>Bacteria</taxon>
        <taxon>Bacillati</taxon>
        <taxon>Actinomycetota</taxon>
        <taxon>Actinomycetes</taxon>
        <taxon>Micrococcales</taxon>
        <taxon>Microbacteriaceae</taxon>
        <taxon>Subtercola</taxon>
    </lineage>
</organism>
<dbReference type="PRINTS" id="PR01041">
    <property type="entry name" value="TRNASYNTHMET"/>
</dbReference>
<feature type="domain" description="Methionyl/Leucyl tRNA synthetase" evidence="11">
    <location>
        <begin position="8"/>
        <end position="368"/>
    </location>
</feature>
<dbReference type="FunFam" id="2.170.220.10:FF:000001">
    <property type="entry name" value="methionine--tRNA ligase, mitochondrial"/>
    <property type="match status" value="1"/>
</dbReference>
<evidence type="ECO:0000256" key="7">
    <source>
        <dbReference type="ARBA" id="ARBA00047364"/>
    </source>
</evidence>
<evidence type="ECO:0000256" key="6">
    <source>
        <dbReference type="ARBA" id="ARBA00023146"/>
    </source>
</evidence>
<evidence type="ECO:0000259" key="10">
    <source>
        <dbReference type="Pfam" id="PF08264"/>
    </source>
</evidence>
<dbReference type="InterPro" id="IPR033911">
    <property type="entry name" value="MetRS_core"/>
</dbReference>
<comment type="subcellular location">
    <subcellularLocation>
        <location evidence="8">Cytoplasm</location>
    </subcellularLocation>
</comment>
<dbReference type="RefSeq" id="WP_188678036.1">
    <property type="nucleotide sequence ID" value="NZ_BMGP01000003.1"/>
</dbReference>
<comment type="caution">
    <text evidence="8">Lacks conserved residue(s) required for the propagation of feature annotation.</text>
</comment>
<dbReference type="InterPro" id="IPR009080">
    <property type="entry name" value="tRNAsynth_Ia_anticodon-bd"/>
</dbReference>
<feature type="domain" description="Methionyl/Valyl/Leucyl/Isoleucyl-tRNA synthetase anticodon-binding" evidence="10">
    <location>
        <begin position="399"/>
        <end position="484"/>
    </location>
</feature>
<dbReference type="SUPFAM" id="SSF52374">
    <property type="entry name" value="Nucleotidylyl transferase"/>
    <property type="match status" value="1"/>
</dbReference>
<dbReference type="PANTHER" id="PTHR43326">
    <property type="entry name" value="METHIONYL-TRNA SYNTHETASE"/>
    <property type="match status" value="1"/>
</dbReference>
<evidence type="ECO:0000256" key="3">
    <source>
        <dbReference type="ARBA" id="ARBA00022741"/>
    </source>
</evidence>
<evidence type="ECO:0000256" key="4">
    <source>
        <dbReference type="ARBA" id="ARBA00022840"/>
    </source>
</evidence>
<feature type="binding site" evidence="8">
    <location>
        <position position="155"/>
    </location>
    <ligand>
        <name>Zn(2+)</name>
        <dbReference type="ChEBI" id="CHEBI:29105"/>
    </ligand>
</feature>
<feature type="binding site" evidence="8">
    <location>
        <position position="133"/>
    </location>
    <ligand>
        <name>Zn(2+)</name>
        <dbReference type="ChEBI" id="CHEBI:29105"/>
    </ligand>
</feature>
<dbReference type="InterPro" id="IPR014758">
    <property type="entry name" value="Met-tRNA_synth"/>
</dbReference>
<keyword evidence="4 8" id="KW-0067">ATP-binding</keyword>
<evidence type="ECO:0000313" key="12">
    <source>
        <dbReference type="EMBL" id="GGF28311.1"/>
    </source>
</evidence>
<feature type="short sequence motif" description="'HIGH' region" evidence="8">
    <location>
        <begin position="14"/>
        <end position="24"/>
    </location>
</feature>
<gene>
    <name evidence="8 12" type="primary">metG</name>
    <name evidence="12" type="ORF">GCM10011399_21880</name>
</gene>
<dbReference type="InterPro" id="IPR023457">
    <property type="entry name" value="Met-tRNA_synth_2"/>
</dbReference>
<evidence type="ECO:0000259" key="11">
    <source>
        <dbReference type="Pfam" id="PF09334"/>
    </source>
</evidence>
<feature type="short sequence motif" description="'KMSKS' region" evidence="8">
    <location>
        <begin position="305"/>
        <end position="309"/>
    </location>
</feature>
<dbReference type="NCBIfam" id="NF008900">
    <property type="entry name" value="PRK12267.1"/>
    <property type="match status" value="1"/>
</dbReference>
<evidence type="ECO:0000256" key="8">
    <source>
        <dbReference type="HAMAP-Rule" id="MF_01228"/>
    </source>
</evidence>
<comment type="cofactor">
    <cofactor evidence="8">
        <name>Zn(2+)</name>
        <dbReference type="ChEBI" id="CHEBI:29105"/>
    </cofactor>
    <text evidence="8">Binds 1 zinc ion per subunit.</text>
</comment>
<dbReference type="GO" id="GO:0005737">
    <property type="term" value="C:cytoplasm"/>
    <property type="evidence" value="ECO:0007669"/>
    <property type="project" value="UniProtKB-SubCell"/>
</dbReference>
<feature type="binding site" evidence="8">
    <location>
        <position position="130"/>
    </location>
    <ligand>
        <name>Zn(2+)</name>
        <dbReference type="ChEBI" id="CHEBI:29105"/>
    </ligand>
</feature>
<dbReference type="EMBL" id="BMGP01000003">
    <property type="protein sequence ID" value="GGF28311.1"/>
    <property type="molecule type" value="Genomic_DNA"/>
</dbReference>
<protein>
    <recommendedName>
        <fullName evidence="8">Methionine--tRNA ligase</fullName>
        <ecNumber evidence="8">6.1.1.10</ecNumber>
    </recommendedName>
    <alternativeName>
        <fullName evidence="8">Methionyl-tRNA synthetase</fullName>
        <shortName evidence="8">MetRS</shortName>
    </alternativeName>
</protein>
<keyword evidence="5 8" id="KW-0648">Protein biosynthesis</keyword>
<dbReference type="NCBIfam" id="TIGR00398">
    <property type="entry name" value="metG"/>
    <property type="match status" value="1"/>
</dbReference>
<dbReference type="Gene3D" id="2.170.220.10">
    <property type="match status" value="1"/>
</dbReference>
<dbReference type="InterPro" id="IPR014729">
    <property type="entry name" value="Rossmann-like_a/b/a_fold"/>
</dbReference>
<dbReference type="HAMAP" id="MF_01228">
    <property type="entry name" value="Met_tRNA_synth_type2"/>
    <property type="match status" value="1"/>
</dbReference>
<feature type="compositionally biased region" description="Low complexity" evidence="9">
    <location>
        <begin position="541"/>
        <end position="555"/>
    </location>
</feature>
<keyword evidence="8" id="KW-0963">Cytoplasm</keyword>
<dbReference type="Gene3D" id="3.40.50.620">
    <property type="entry name" value="HUPs"/>
    <property type="match status" value="1"/>
</dbReference>
<evidence type="ECO:0000313" key="13">
    <source>
        <dbReference type="Proteomes" id="UP000598775"/>
    </source>
</evidence>
<keyword evidence="6 8" id="KW-0030">Aminoacyl-tRNA synthetase</keyword>
<feature type="region of interest" description="Disordered" evidence="9">
    <location>
        <begin position="516"/>
        <end position="579"/>
    </location>
</feature>
<dbReference type="AlphaFoldDB" id="A0A917EZB0"/>
<dbReference type="GO" id="GO:0005524">
    <property type="term" value="F:ATP binding"/>
    <property type="evidence" value="ECO:0007669"/>
    <property type="project" value="UniProtKB-UniRule"/>
</dbReference>
<feature type="compositionally biased region" description="Low complexity" evidence="9">
    <location>
        <begin position="566"/>
        <end position="579"/>
    </location>
</feature>
<dbReference type="SUPFAM" id="SSF47323">
    <property type="entry name" value="Anticodon-binding domain of a subclass of class I aminoacyl-tRNA synthetases"/>
    <property type="match status" value="1"/>
</dbReference>
<accession>A0A917EZB0</accession>
<comment type="function">
    <text evidence="1 8">Is required not only for elongation of protein synthesis but also for the initiation of all mRNA translation through initiator tRNA(fMet) aminoacylation.</text>
</comment>
<reference evidence="12 13" key="1">
    <citation type="journal article" date="2014" name="Int. J. Syst. Evol. Microbiol.">
        <title>Complete genome sequence of Corynebacterium casei LMG S-19264T (=DSM 44701T), isolated from a smear-ripened cheese.</title>
        <authorList>
            <consortium name="US DOE Joint Genome Institute (JGI-PGF)"/>
            <person name="Walter F."/>
            <person name="Albersmeier A."/>
            <person name="Kalinowski J."/>
            <person name="Ruckert C."/>
        </authorList>
    </citation>
    <scope>NUCLEOTIDE SEQUENCE [LARGE SCALE GENOMIC DNA]</scope>
    <source>
        <strain evidence="12 13">CGMCC 1.12976</strain>
    </source>
</reference>
<dbReference type="PANTHER" id="PTHR43326:SF1">
    <property type="entry name" value="METHIONINE--TRNA LIGASE, MITOCHONDRIAL"/>
    <property type="match status" value="1"/>
</dbReference>
<evidence type="ECO:0000256" key="2">
    <source>
        <dbReference type="ARBA" id="ARBA00022598"/>
    </source>
</evidence>
<dbReference type="EC" id="6.1.1.10" evidence="8"/>
<comment type="catalytic activity">
    <reaction evidence="7 8">
        <text>tRNA(Met) + L-methionine + ATP = L-methionyl-tRNA(Met) + AMP + diphosphate</text>
        <dbReference type="Rhea" id="RHEA:13481"/>
        <dbReference type="Rhea" id="RHEA-COMP:9667"/>
        <dbReference type="Rhea" id="RHEA-COMP:9698"/>
        <dbReference type="ChEBI" id="CHEBI:30616"/>
        <dbReference type="ChEBI" id="CHEBI:33019"/>
        <dbReference type="ChEBI" id="CHEBI:57844"/>
        <dbReference type="ChEBI" id="CHEBI:78442"/>
        <dbReference type="ChEBI" id="CHEBI:78530"/>
        <dbReference type="ChEBI" id="CHEBI:456215"/>
        <dbReference type="EC" id="6.1.1.10"/>
    </reaction>
</comment>
<keyword evidence="3 8" id="KW-0547">Nucleotide-binding</keyword>
<evidence type="ECO:0000256" key="5">
    <source>
        <dbReference type="ARBA" id="ARBA00022917"/>
    </source>
</evidence>
<dbReference type="GO" id="GO:0004825">
    <property type="term" value="F:methionine-tRNA ligase activity"/>
    <property type="evidence" value="ECO:0007669"/>
    <property type="project" value="UniProtKB-UniRule"/>
</dbReference>
<name>A0A917EZB0_9MICO</name>
<keyword evidence="8" id="KW-0479">Metal-binding</keyword>
<dbReference type="InterPro" id="IPR013155">
    <property type="entry name" value="M/V/L/I-tRNA-synth_anticd-bd"/>
</dbReference>
<dbReference type="GO" id="GO:0006431">
    <property type="term" value="P:methionyl-tRNA aminoacylation"/>
    <property type="evidence" value="ECO:0007669"/>
    <property type="project" value="UniProtKB-UniRule"/>
</dbReference>
<dbReference type="InterPro" id="IPR041872">
    <property type="entry name" value="Anticodon_Met"/>
</dbReference>
<dbReference type="Gene3D" id="1.10.730.10">
    <property type="entry name" value="Isoleucyl-tRNA Synthetase, Domain 1"/>
    <property type="match status" value="1"/>
</dbReference>
<dbReference type="CDD" id="cd00814">
    <property type="entry name" value="MetRS_core"/>
    <property type="match status" value="1"/>
</dbReference>
<evidence type="ECO:0000256" key="9">
    <source>
        <dbReference type="SAM" id="MobiDB-lite"/>
    </source>
</evidence>
<evidence type="ECO:0000256" key="1">
    <source>
        <dbReference type="ARBA" id="ARBA00003314"/>
    </source>
</evidence>
<dbReference type="CDD" id="cd07957">
    <property type="entry name" value="Anticodon_Ia_Met"/>
    <property type="match status" value="1"/>
</dbReference>
<comment type="subunit">
    <text evidence="8">Monomer.</text>
</comment>
<dbReference type="InterPro" id="IPR015413">
    <property type="entry name" value="Methionyl/Leucyl_tRNA_Synth"/>
</dbReference>
<dbReference type="GO" id="GO:0046872">
    <property type="term" value="F:metal ion binding"/>
    <property type="evidence" value="ECO:0007669"/>
    <property type="project" value="UniProtKB-KW"/>
</dbReference>
<sequence length="579" mass="63905">MSDGSSFYITTPIFYVNDVPHIGHAYTEVAADVLARWHRQAGDPTWFLTGTDEHGQKILRTATANGVSPKEWADRLVETAWQPLLKTINISNDDFIRTTDERHEVNVQLFLQRLFDAGYIYTGEYEGFYCVGCEEYKQPSDLVDGTGQYEGQQVCAIHSKPVELLQERNYFFRMSDFTQPLLDLYEANPTFIQPESVRNEIVSFVKQGLTDLSISRQTFDWGIKVPWDDTHVVYVWFDALLNYITAAGYGYDDEKFEKLWPATHIVGKDIARFHAVIWPAMLMAAGLDVPKQVFGHGWLLVGGEKMSKSKLTGIAPNQITDTFGSDAFRYYFMSAINFGQDGSFSWEDLSARYQAELANGFGNLASRVIAMVNRYFDGEIPDPGISEGADERVRTVERRVVDDADEAISRLAIHEALSSIWELVDELNGYITAQEPWALAKKPELQDRLKTVLFTAIRGLGTLAVLLSPVVPDAAAKLWTALGGVGDITDVALRTAYHWETDGKVWPLEPLFPRIETIEGGDGPGSQSAPDAPAPAPAPGTPAASAPSTPAAADSNRGPESRDAATKAPAVHAVAPDAS</sequence>
<dbReference type="Proteomes" id="UP000598775">
    <property type="component" value="Unassembled WGS sequence"/>
</dbReference>
<dbReference type="Pfam" id="PF09334">
    <property type="entry name" value="tRNA-synt_1g"/>
    <property type="match status" value="1"/>
</dbReference>
<dbReference type="Pfam" id="PF08264">
    <property type="entry name" value="Anticodon_1"/>
    <property type="match status" value="1"/>
</dbReference>